<dbReference type="Proteomes" id="UP001596957">
    <property type="component" value="Unassembled WGS sequence"/>
</dbReference>
<protein>
    <recommendedName>
        <fullName evidence="4">Integral membrane protein</fullName>
    </recommendedName>
</protein>
<reference evidence="3" key="1">
    <citation type="journal article" date="2019" name="Int. J. Syst. Evol. Microbiol.">
        <title>The Global Catalogue of Microorganisms (GCM) 10K type strain sequencing project: providing services to taxonomists for standard genome sequencing and annotation.</title>
        <authorList>
            <consortium name="The Broad Institute Genomics Platform"/>
            <consortium name="The Broad Institute Genome Sequencing Center for Infectious Disease"/>
            <person name="Wu L."/>
            <person name="Ma J."/>
        </authorList>
    </citation>
    <scope>NUCLEOTIDE SEQUENCE [LARGE SCALE GENOMIC DNA]</scope>
    <source>
        <strain evidence="3">CGMCC 4.7198</strain>
    </source>
</reference>
<proteinExistence type="predicted"/>
<keyword evidence="3" id="KW-1185">Reference proteome</keyword>
<sequence length="176" mass="19418">MNRAERRIRALLRQLAERDFAVLSDLGGSPRRLAILAYVADQHGFRYVEAHRVGRALQIHLVRTEHADTRPPDSASVPGLRPGTLRPLPETAPAVRLFRDRIELDAMADDLSVRSRAAIVTGGSAFISLCCLAAGWQATLVCFFGVDAVFMGFLCLDVVRRRRIARRVQAAVPMSG</sequence>
<gene>
    <name evidence="2" type="ORF">ACFQZP_09365</name>
</gene>
<evidence type="ECO:0000256" key="1">
    <source>
        <dbReference type="SAM" id="Phobius"/>
    </source>
</evidence>
<evidence type="ECO:0008006" key="4">
    <source>
        <dbReference type="Google" id="ProtNLM"/>
    </source>
</evidence>
<dbReference type="RefSeq" id="WP_381254238.1">
    <property type="nucleotide sequence ID" value="NZ_JBHTBI010000011.1"/>
</dbReference>
<organism evidence="2 3">
    <name type="scientific">Streptomyces lutosisoli</name>
    <dbReference type="NCBI Taxonomy" id="2665721"/>
    <lineage>
        <taxon>Bacteria</taxon>
        <taxon>Bacillati</taxon>
        <taxon>Actinomycetota</taxon>
        <taxon>Actinomycetes</taxon>
        <taxon>Kitasatosporales</taxon>
        <taxon>Streptomycetaceae</taxon>
        <taxon>Streptomyces</taxon>
    </lineage>
</organism>
<name>A0ABW2VBL0_9ACTN</name>
<keyword evidence="1" id="KW-0812">Transmembrane</keyword>
<comment type="caution">
    <text evidence="2">The sequence shown here is derived from an EMBL/GenBank/DDBJ whole genome shotgun (WGS) entry which is preliminary data.</text>
</comment>
<accession>A0ABW2VBL0</accession>
<keyword evidence="1" id="KW-0472">Membrane</keyword>
<evidence type="ECO:0000313" key="2">
    <source>
        <dbReference type="EMBL" id="MFD0281886.1"/>
    </source>
</evidence>
<evidence type="ECO:0000313" key="3">
    <source>
        <dbReference type="Proteomes" id="UP001596957"/>
    </source>
</evidence>
<dbReference type="EMBL" id="JBHTEC010000001">
    <property type="protein sequence ID" value="MFD0281886.1"/>
    <property type="molecule type" value="Genomic_DNA"/>
</dbReference>
<feature type="transmembrane region" description="Helical" evidence="1">
    <location>
        <begin position="142"/>
        <end position="159"/>
    </location>
</feature>
<keyword evidence="1" id="KW-1133">Transmembrane helix</keyword>
<feature type="transmembrane region" description="Helical" evidence="1">
    <location>
        <begin position="117"/>
        <end position="136"/>
    </location>
</feature>